<feature type="chain" id="PRO_5045745429" description="5'-nucleotidase" evidence="4">
    <location>
        <begin position="48"/>
        <end position="1402"/>
    </location>
</feature>
<name>A0ABP6LTN3_9MICC</name>
<feature type="compositionally biased region" description="Gly residues" evidence="2">
    <location>
        <begin position="1316"/>
        <end position="1328"/>
    </location>
</feature>
<evidence type="ECO:0000259" key="6">
    <source>
        <dbReference type="Pfam" id="PF02872"/>
    </source>
</evidence>
<dbReference type="PANTHER" id="PTHR11575">
    <property type="entry name" value="5'-NUCLEOTIDASE-RELATED"/>
    <property type="match status" value="1"/>
</dbReference>
<dbReference type="InterPro" id="IPR008334">
    <property type="entry name" value="5'-Nucleotdase_C"/>
</dbReference>
<feature type="signal peptide" evidence="4">
    <location>
        <begin position="1"/>
        <end position="47"/>
    </location>
</feature>
<protein>
    <recommendedName>
        <fullName evidence="9">5'-nucleotidase</fullName>
    </recommendedName>
</protein>
<evidence type="ECO:0008006" key="9">
    <source>
        <dbReference type="Google" id="ProtNLM"/>
    </source>
</evidence>
<feature type="region of interest" description="Disordered" evidence="2">
    <location>
        <begin position="1297"/>
        <end position="1363"/>
    </location>
</feature>
<dbReference type="EMBL" id="BAAAVT010000007">
    <property type="protein sequence ID" value="GAA3060449.1"/>
    <property type="molecule type" value="Genomic_DNA"/>
</dbReference>
<dbReference type="Pfam" id="PF00149">
    <property type="entry name" value="Metallophos"/>
    <property type="match status" value="2"/>
</dbReference>
<feature type="domain" description="Calcineurin-like phosphoesterase" evidence="5">
    <location>
        <begin position="701"/>
        <end position="915"/>
    </location>
</feature>
<dbReference type="PRINTS" id="PR01607">
    <property type="entry name" value="APYRASEFAMLY"/>
</dbReference>
<dbReference type="InterPro" id="IPR006179">
    <property type="entry name" value="5_nucleotidase/apyrase"/>
</dbReference>
<sequence length="1402" mass="146406">MRTAAPTDPQDPHPTRDRRRGRFAAGLAAGLASGLAATLLTPAAASAAPDASTDEVDAEASAEAGGDVVELSIVGVNDFHGRLEASGSVPGAAALACAVEQVRGENPHTLFVSAGDNIGATTFTSFIQQDQPTLDAMSTMDLEVSVLGNHEFDAGAADVDDRVIPEAGFPHIGANIRDADGEHLYEPYHLTEVGGITVGFIGVITEDMPGLVNPAGIEGIEWTSMSEEVDRYAEQLTNGDPEDGEADVVVVLAHDGLPGTDPGSAQGRPFGDLVADPHPAVDAVFSGHTHQSYAHDMDGLQLVQGGEYGEQLSRVDLSVDTSTGEVVEASSETIDLVVDDAPICEPDAEVAGIVDDAVEVADELGSEVVAETAGEVPFRRAENGDGSEDRGASSTLGELVADAQLWAVRQTRPEVDFAITNSGGLRADLPSGELTYRDLADVQPFANTLTTVELSGTQVHELFEQQWREDGRFSKHAQSAEVSYTFDPQAEIGQRITEVRIDGEPVDPEGSYEVAMNSYMATGGGGVDVALESGRTLDTGMNDLEAFVSYAQDRGSLDADLERRAVAVTWDGDPEQTYGPGEEISLQVAGLAYSSSEVPAGDVVEVELGGVELGEFPLDTGIVNHQDLRGQAEIVAEVPDGVETADGIAELLLTEPVTGTDVAVPVRVTEDVAEDVAEKEEGPGDRDGTDEDDRTGVVDLNILSINDFHGRLERSGPVAGAAVLACTVEEIRAENPNTLFVSAGDDVGASTFTSFIQDDEPTLEALNLMGLDVAALGNHEFDGGAADVDDRIIPTTDFPHLGANIHDTDGEPLYDPYWITEVDGVRVGFIGVITEDMPSLVSPSGIEGIEWADMSEAANRYAEELTSQDLADVVVVLAHDGIGGTTLEDAEGPFGTLVEEAHPGIDAIISGHTHQEYLLQTDSGMWVTQAGQYGEALGQLELSYDLDADELVASEASLLRPIDPEDPESARCQGDPEIQQIVDDAVEIADELGAEVIGEVDGDVPFVRATDGDGGQNRSADSTLGGLVADAQAWSARQTAPEVDFALMNPGGLRDDLSLGTITYRELATVQPFANTLVVLELDGAQIREVLEQQWRKDGDIRLSGSTELRYTYDPAAPLGERLLEVLIDGVPLEDAETYQVTANSFLAGGGDGFTAFTEAQSATDTGMTDLVGIMDYVREHTPLAPELARRTVAVTWESDPGAVYAPGDQVALQLGGLAHSHPDVPAGETVQTRLGAVDTGDFPLDLDFVPGGDERGRADVVIEVPDTLETAEPGEAPLVIHEPVTGTELTLPLTVEAGVGDGAGPDGSGATTDGGTDGNPDGGGAGSDPGSDDASDSPRASDGDGTADPGSPEAGNVRSPAHEGALASTGVSWALWLGLGTLVLLTLGAVLVLRARRGGNG</sequence>
<evidence type="ECO:0000259" key="5">
    <source>
        <dbReference type="Pfam" id="PF00149"/>
    </source>
</evidence>
<evidence type="ECO:0000313" key="7">
    <source>
        <dbReference type="EMBL" id="GAA3060449.1"/>
    </source>
</evidence>
<dbReference type="PANTHER" id="PTHR11575:SF24">
    <property type="entry name" value="5'-NUCLEOTIDASE"/>
    <property type="match status" value="1"/>
</dbReference>
<keyword evidence="3" id="KW-0812">Transmembrane</keyword>
<keyword evidence="3" id="KW-1133">Transmembrane helix</keyword>
<evidence type="ECO:0000256" key="3">
    <source>
        <dbReference type="SAM" id="Phobius"/>
    </source>
</evidence>
<feature type="domain" description="5'-Nucleotidase C-terminal" evidence="6">
    <location>
        <begin position="1010"/>
        <end position="1159"/>
    </location>
</feature>
<dbReference type="InterPro" id="IPR004843">
    <property type="entry name" value="Calcineurin-like_PHP"/>
</dbReference>
<keyword evidence="3" id="KW-0472">Membrane</keyword>
<dbReference type="RefSeq" id="WP_344744111.1">
    <property type="nucleotide sequence ID" value="NZ_BAAAVT010000007.1"/>
</dbReference>
<gene>
    <name evidence="7" type="ORF">GCM10010529_12600</name>
</gene>
<dbReference type="SUPFAM" id="SSF56300">
    <property type="entry name" value="Metallo-dependent phosphatases"/>
    <property type="match status" value="2"/>
</dbReference>
<feature type="region of interest" description="Disordered" evidence="2">
    <location>
        <begin position="673"/>
        <end position="695"/>
    </location>
</feature>
<organism evidence="7 8">
    <name type="scientific">Nesterenkonia aethiopica</name>
    <dbReference type="NCBI Taxonomy" id="269144"/>
    <lineage>
        <taxon>Bacteria</taxon>
        <taxon>Bacillati</taxon>
        <taxon>Actinomycetota</taxon>
        <taxon>Actinomycetes</taxon>
        <taxon>Micrococcales</taxon>
        <taxon>Micrococcaceae</taxon>
        <taxon>Nesterenkonia</taxon>
    </lineage>
</organism>
<comment type="caution">
    <text evidence="7">The sequence shown here is derived from an EMBL/GenBank/DDBJ whole genome shotgun (WGS) entry which is preliminary data.</text>
</comment>
<accession>A0ABP6LTN3</accession>
<dbReference type="Pfam" id="PF02872">
    <property type="entry name" value="5_nucleotid_C"/>
    <property type="match status" value="2"/>
</dbReference>
<dbReference type="InterPro" id="IPR036907">
    <property type="entry name" value="5'-Nucleotdase_C_sf"/>
</dbReference>
<feature type="domain" description="5'-Nucleotidase C-terminal" evidence="6">
    <location>
        <begin position="382"/>
        <end position="529"/>
    </location>
</feature>
<evidence type="ECO:0000256" key="2">
    <source>
        <dbReference type="SAM" id="MobiDB-lite"/>
    </source>
</evidence>
<evidence type="ECO:0000256" key="1">
    <source>
        <dbReference type="ARBA" id="ARBA00022729"/>
    </source>
</evidence>
<keyword evidence="8" id="KW-1185">Reference proteome</keyword>
<feature type="region of interest" description="Disordered" evidence="2">
    <location>
        <begin position="1"/>
        <end position="21"/>
    </location>
</feature>
<feature type="domain" description="Calcineurin-like phosphoesterase" evidence="5">
    <location>
        <begin position="72"/>
        <end position="291"/>
    </location>
</feature>
<dbReference type="Gene3D" id="3.60.21.10">
    <property type="match status" value="2"/>
</dbReference>
<evidence type="ECO:0000256" key="4">
    <source>
        <dbReference type="SAM" id="SignalP"/>
    </source>
</evidence>
<feature type="transmembrane region" description="Helical" evidence="3">
    <location>
        <begin position="1374"/>
        <end position="1394"/>
    </location>
</feature>
<keyword evidence="1 4" id="KW-0732">Signal</keyword>
<reference evidence="8" key="1">
    <citation type="journal article" date="2019" name="Int. J. Syst. Evol. Microbiol.">
        <title>The Global Catalogue of Microorganisms (GCM) 10K type strain sequencing project: providing services to taxonomists for standard genome sequencing and annotation.</title>
        <authorList>
            <consortium name="The Broad Institute Genomics Platform"/>
            <consortium name="The Broad Institute Genome Sequencing Center for Infectious Disease"/>
            <person name="Wu L."/>
            <person name="Ma J."/>
        </authorList>
    </citation>
    <scope>NUCLEOTIDE SEQUENCE [LARGE SCALE GENOMIC DNA]</scope>
    <source>
        <strain evidence="8">JCM 14309</strain>
    </source>
</reference>
<dbReference type="Gene3D" id="3.90.780.10">
    <property type="entry name" value="5'-Nucleotidase, C-terminal domain"/>
    <property type="match status" value="2"/>
</dbReference>
<dbReference type="SUPFAM" id="SSF55816">
    <property type="entry name" value="5'-nucleotidase (syn. UDP-sugar hydrolase), C-terminal domain"/>
    <property type="match status" value="2"/>
</dbReference>
<dbReference type="Proteomes" id="UP001500236">
    <property type="component" value="Unassembled WGS sequence"/>
</dbReference>
<evidence type="ECO:0000313" key="8">
    <source>
        <dbReference type="Proteomes" id="UP001500236"/>
    </source>
</evidence>
<dbReference type="InterPro" id="IPR029052">
    <property type="entry name" value="Metallo-depent_PP-like"/>
</dbReference>
<proteinExistence type="predicted"/>